<evidence type="ECO:0000256" key="1">
    <source>
        <dbReference type="ARBA" id="ARBA00022729"/>
    </source>
</evidence>
<comment type="caution">
    <text evidence="2">The sequence shown here is derived from an EMBL/GenBank/DDBJ whole genome shotgun (WGS) entry which is preliminary data.</text>
</comment>
<protein>
    <submittedName>
        <fullName evidence="2">Putative transmembrane protein</fullName>
    </submittedName>
</protein>
<organism evidence="2 3">
    <name type="scientific">Candidatus Burkholderia verschuerenii</name>
    <dbReference type="NCBI Taxonomy" id="242163"/>
    <lineage>
        <taxon>Bacteria</taxon>
        <taxon>Pseudomonadati</taxon>
        <taxon>Pseudomonadota</taxon>
        <taxon>Betaproteobacteria</taxon>
        <taxon>Burkholderiales</taxon>
        <taxon>Burkholderiaceae</taxon>
        <taxon>Burkholderia</taxon>
    </lineage>
</organism>
<keyword evidence="2" id="KW-0812">Transmembrane</keyword>
<keyword evidence="2" id="KW-0472">Membrane</keyword>
<evidence type="ECO:0000313" key="2">
    <source>
        <dbReference type="EMBL" id="KND61945.1"/>
    </source>
</evidence>
<dbReference type="InterPro" id="IPR004564">
    <property type="entry name" value="OM_lipoprot_carrier_LolA-like"/>
</dbReference>
<evidence type="ECO:0000313" key="3">
    <source>
        <dbReference type="Proteomes" id="UP000036959"/>
    </source>
</evidence>
<name>A0A0L0MI19_9BURK</name>
<accession>A0A0L0MI19</accession>
<dbReference type="InterPro" id="IPR029046">
    <property type="entry name" value="LolA/LolB/LppX"/>
</dbReference>
<gene>
    <name evidence="2" type="ORF">BVER_01420</name>
</gene>
<keyword evidence="1" id="KW-0732">Signal</keyword>
<dbReference type="Gene3D" id="2.50.20.10">
    <property type="entry name" value="Lipoprotein localisation LolA/LolB/LppX"/>
    <property type="match status" value="1"/>
</dbReference>
<reference evidence="3" key="1">
    <citation type="submission" date="2015-06" db="EMBL/GenBank/DDBJ databases">
        <title>Comparative genomics of Burkholderia leaf nodule symbionts.</title>
        <authorList>
            <person name="Carlier A."/>
            <person name="Eberl L."/>
            <person name="Pinto-Carbo M."/>
        </authorList>
    </citation>
    <scope>NUCLEOTIDE SEQUENCE [LARGE SCALE GENOMIC DNA]</scope>
    <source>
        <strain evidence="3">UZHbot4</strain>
    </source>
</reference>
<dbReference type="Proteomes" id="UP000036959">
    <property type="component" value="Unassembled WGS sequence"/>
</dbReference>
<dbReference type="EMBL" id="LFJJ01000008">
    <property type="protein sequence ID" value="KND61945.1"/>
    <property type="molecule type" value="Genomic_DNA"/>
</dbReference>
<dbReference type="CDD" id="cd16325">
    <property type="entry name" value="LolA"/>
    <property type="match status" value="1"/>
</dbReference>
<dbReference type="Pfam" id="PF19574">
    <property type="entry name" value="LolA_3"/>
    <property type="match status" value="1"/>
</dbReference>
<dbReference type="PATRIC" id="fig|242163.4.peg.6447"/>
<dbReference type="OrthoDB" id="7025041at2"/>
<proteinExistence type="predicted"/>
<dbReference type="AlphaFoldDB" id="A0A0L0MI19"/>
<dbReference type="RefSeq" id="WP_050452083.1">
    <property type="nucleotide sequence ID" value="NZ_LFJJ01000008.1"/>
</dbReference>
<sequence>MNRRAFVIALGLAPSAWRRLARATPSDADLVRAIVQRLSQGAGLRARFTQKPTVAALNAPLTSRGDLLVARDLGVVWRVTEPFRSVYVVGAQGVTELDPTDMRVRRSPRGTRAAAGATQASAMARALANGDLSSLYAQFEVRTSGSPDRWSMLLVPDQPQLKQVIGSVRLEGGAVLKSLCLNSPNGDVTLIELVDVSPFERLSDSDRAWFEAR</sequence>
<keyword evidence="3" id="KW-1185">Reference proteome</keyword>
<dbReference type="SUPFAM" id="SSF89392">
    <property type="entry name" value="Prokaryotic lipoproteins and lipoprotein localization factors"/>
    <property type="match status" value="1"/>
</dbReference>